<evidence type="ECO:0000256" key="3">
    <source>
        <dbReference type="ARBA" id="ARBA00022729"/>
    </source>
</evidence>
<dbReference type="GO" id="GO:0042956">
    <property type="term" value="P:maltodextrin transmembrane transport"/>
    <property type="evidence" value="ECO:0007669"/>
    <property type="project" value="TreeGrafter"/>
</dbReference>
<feature type="signal peptide" evidence="4">
    <location>
        <begin position="1"/>
        <end position="26"/>
    </location>
</feature>
<dbReference type="CDD" id="cd14747">
    <property type="entry name" value="PBP2_MalE"/>
    <property type="match status" value="1"/>
</dbReference>
<proteinExistence type="inferred from homology"/>
<dbReference type="InterPro" id="IPR006059">
    <property type="entry name" value="SBP"/>
</dbReference>
<dbReference type="GO" id="GO:0055052">
    <property type="term" value="C:ATP-binding cassette (ABC) transporter complex, substrate-binding subunit-containing"/>
    <property type="evidence" value="ECO:0007669"/>
    <property type="project" value="TreeGrafter"/>
</dbReference>
<evidence type="ECO:0000313" key="6">
    <source>
        <dbReference type="Proteomes" id="UP000627369"/>
    </source>
</evidence>
<feature type="chain" id="PRO_5037687628" evidence="4">
    <location>
        <begin position="27"/>
        <end position="430"/>
    </location>
</feature>
<keyword evidence="2" id="KW-0813">Transport</keyword>
<accession>A0A919KPX8</accession>
<sequence length="430" mass="44670">MTRAMRRPVMAATGALLLAATTAACGSGGGGEGEGDGTLNVWIMQGTNPSAEDFFADVATAFEEETGATLDVEFVEWADAHDRFVTSIAGGTTPDVAETGTTWTPEFADAGALASLDEYVDGAGVSDDLVEGLVEAGTYDGQLYGMPWYAGVRSLVYNTEMFEQSGVEPPTTWAELEEAAAALKKEYPDKIAVAVPGDAEFTVYPWVWGAGGEVATLDSDTWTSGLDSPEAQEGIDFWTGLATEGDYSSAGATTWRETDVLDAFAAGDVGMAVMGSWTPGAIVDANADMEGKFAAVPIPGQDGGMSPSVLGGSHLSMFETAEDKDLAFAFIEMMTTGEFAQQWGEQSGYFPGQVSLLEETLQSTDPLVAPFAQQFVEGGASVPVAPTYGAVQAKATTSTMMQSILAGDADVATASTAAAEEMTTVLNGSE</sequence>
<organism evidence="5 6">
    <name type="scientific">Promicromonospora soli</name>
    <dbReference type="NCBI Taxonomy" id="2035533"/>
    <lineage>
        <taxon>Bacteria</taxon>
        <taxon>Bacillati</taxon>
        <taxon>Actinomycetota</taxon>
        <taxon>Actinomycetes</taxon>
        <taxon>Micrococcales</taxon>
        <taxon>Promicromonosporaceae</taxon>
        <taxon>Promicromonospora</taxon>
    </lineage>
</organism>
<dbReference type="Gene3D" id="3.40.190.10">
    <property type="entry name" value="Periplasmic binding protein-like II"/>
    <property type="match status" value="2"/>
</dbReference>
<evidence type="ECO:0000256" key="4">
    <source>
        <dbReference type="SAM" id="SignalP"/>
    </source>
</evidence>
<dbReference type="EMBL" id="BNAS01000001">
    <property type="protein sequence ID" value="GHH68159.1"/>
    <property type="molecule type" value="Genomic_DNA"/>
</dbReference>
<comment type="similarity">
    <text evidence="1">Belongs to the bacterial solute-binding protein 1 family.</text>
</comment>
<gene>
    <name evidence="5" type="ORF">GCM10017772_11150</name>
</gene>
<evidence type="ECO:0000256" key="1">
    <source>
        <dbReference type="ARBA" id="ARBA00008520"/>
    </source>
</evidence>
<dbReference type="GO" id="GO:0015768">
    <property type="term" value="P:maltose transport"/>
    <property type="evidence" value="ECO:0007669"/>
    <property type="project" value="TreeGrafter"/>
</dbReference>
<dbReference type="PANTHER" id="PTHR30061:SF50">
    <property type="entry name" value="MALTOSE_MALTODEXTRIN-BINDING PERIPLASMIC PROTEIN"/>
    <property type="match status" value="1"/>
</dbReference>
<keyword evidence="6" id="KW-1185">Reference proteome</keyword>
<dbReference type="PROSITE" id="PS51257">
    <property type="entry name" value="PROKAR_LIPOPROTEIN"/>
    <property type="match status" value="1"/>
</dbReference>
<comment type="caution">
    <text evidence="5">The sequence shown here is derived from an EMBL/GenBank/DDBJ whole genome shotgun (WGS) entry which is preliminary data.</text>
</comment>
<dbReference type="SUPFAM" id="SSF53850">
    <property type="entry name" value="Periplasmic binding protein-like II"/>
    <property type="match status" value="1"/>
</dbReference>
<dbReference type="GO" id="GO:1901982">
    <property type="term" value="F:maltose binding"/>
    <property type="evidence" value="ECO:0007669"/>
    <property type="project" value="TreeGrafter"/>
</dbReference>
<dbReference type="PANTHER" id="PTHR30061">
    <property type="entry name" value="MALTOSE-BINDING PERIPLASMIC PROTEIN"/>
    <property type="match status" value="1"/>
</dbReference>
<dbReference type="RefSeq" id="WP_373301595.1">
    <property type="nucleotide sequence ID" value="NZ_BNAS01000001.1"/>
</dbReference>
<keyword evidence="3 4" id="KW-0732">Signal</keyword>
<dbReference type="Proteomes" id="UP000627369">
    <property type="component" value="Unassembled WGS sequence"/>
</dbReference>
<protein>
    <submittedName>
        <fullName evidence="5">Sugar ABC transporter substrate-binding protein</fullName>
    </submittedName>
</protein>
<evidence type="ECO:0000256" key="2">
    <source>
        <dbReference type="ARBA" id="ARBA00022448"/>
    </source>
</evidence>
<evidence type="ECO:0000313" key="5">
    <source>
        <dbReference type="EMBL" id="GHH68159.1"/>
    </source>
</evidence>
<dbReference type="AlphaFoldDB" id="A0A919KPX8"/>
<dbReference type="Pfam" id="PF01547">
    <property type="entry name" value="SBP_bac_1"/>
    <property type="match status" value="1"/>
</dbReference>
<name>A0A919KPX8_9MICO</name>
<reference evidence="5" key="1">
    <citation type="journal article" date="2014" name="Int. J. Syst. Evol. Microbiol.">
        <title>Complete genome sequence of Corynebacterium casei LMG S-19264T (=DSM 44701T), isolated from a smear-ripened cheese.</title>
        <authorList>
            <consortium name="US DOE Joint Genome Institute (JGI-PGF)"/>
            <person name="Walter F."/>
            <person name="Albersmeier A."/>
            <person name="Kalinowski J."/>
            <person name="Ruckert C."/>
        </authorList>
    </citation>
    <scope>NUCLEOTIDE SEQUENCE</scope>
    <source>
        <strain evidence="5">CGMCC 4.7398</strain>
    </source>
</reference>
<reference evidence="5" key="2">
    <citation type="submission" date="2020-09" db="EMBL/GenBank/DDBJ databases">
        <authorList>
            <person name="Sun Q."/>
            <person name="Zhou Y."/>
        </authorList>
    </citation>
    <scope>NUCLEOTIDE SEQUENCE</scope>
    <source>
        <strain evidence="5">CGMCC 4.7398</strain>
    </source>
</reference>